<dbReference type="EMBL" id="JADGJD010001139">
    <property type="protein sequence ID" value="KAJ3046568.1"/>
    <property type="molecule type" value="Genomic_DNA"/>
</dbReference>
<organism evidence="1 2">
    <name type="scientific">Rhizophlyctis rosea</name>
    <dbReference type="NCBI Taxonomy" id="64517"/>
    <lineage>
        <taxon>Eukaryota</taxon>
        <taxon>Fungi</taxon>
        <taxon>Fungi incertae sedis</taxon>
        <taxon>Chytridiomycota</taxon>
        <taxon>Chytridiomycota incertae sedis</taxon>
        <taxon>Chytridiomycetes</taxon>
        <taxon>Rhizophlyctidales</taxon>
        <taxon>Rhizophlyctidaceae</taxon>
        <taxon>Rhizophlyctis</taxon>
    </lineage>
</organism>
<reference evidence="1" key="1">
    <citation type="submission" date="2020-05" db="EMBL/GenBank/DDBJ databases">
        <title>Phylogenomic resolution of chytrid fungi.</title>
        <authorList>
            <person name="Stajich J.E."/>
            <person name="Amses K."/>
            <person name="Simmons R."/>
            <person name="Seto K."/>
            <person name="Myers J."/>
            <person name="Bonds A."/>
            <person name="Quandt C.A."/>
            <person name="Barry K."/>
            <person name="Liu P."/>
            <person name="Grigoriev I."/>
            <person name="Longcore J.E."/>
            <person name="James T.Y."/>
        </authorList>
    </citation>
    <scope>NUCLEOTIDE SEQUENCE</scope>
    <source>
        <strain evidence="1">JEL0318</strain>
    </source>
</reference>
<dbReference type="AlphaFoldDB" id="A0AAD5S7R5"/>
<sequence length="563" mass="63229">MASSESLNAKQGQNLTEELRVTADQGFVKAWFADRKQTFTSIELPVKLVGAGFELESSDWDRLLERTPGGLAEATQLILLIQIRYLWWKTAVKISSTYRQGYRASCPAIELAAHYIYHKSNGQLKCWEIYGYLGGVGGTALLQVVLNIIQRLIIYPNALHFTRYCIEVEAERGHAEVLDFLVNRFLSLSNEEKERVLIAAFNHKYIMRNLIDDLGCNPWATESEIWPIYYAVCRNNLEAVDELLGCRKEKGNLGTALPHVARHAGEKVQVEMMGRLVEWMKEHVNSAGLEQFLSTCLDALIRKFAADNLSRLGEREKALRCLVGEGALRFVDESQTVAYLGITGRKNMRFLDILSLDILSENGADINAIDFNSFTALFGLLGTQWAAARRLIEAGADPRLVKPHILLHSLIPSSPDEYGSRLLSAIYMIRNCPQCLQFTGYGGLKPVAVIFDLNDPILLRETLQTRIEFPPKLLTDHEGKAFDERMSRLVRNSELLNVLLEFGAPPDIGTPSLIERAIAGKHEDTVAVLVARGARLPNKQEEIMERMEVEEDPLAELCRISGE</sequence>
<dbReference type="Gene3D" id="1.25.40.20">
    <property type="entry name" value="Ankyrin repeat-containing domain"/>
    <property type="match status" value="1"/>
</dbReference>
<accession>A0AAD5S7R5</accession>
<evidence type="ECO:0000313" key="1">
    <source>
        <dbReference type="EMBL" id="KAJ3046568.1"/>
    </source>
</evidence>
<proteinExistence type="predicted"/>
<dbReference type="InterPro" id="IPR036770">
    <property type="entry name" value="Ankyrin_rpt-contain_sf"/>
</dbReference>
<comment type="caution">
    <text evidence="1">The sequence shown here is derived from an EMBL/GenBank/DDBJ whole genome shotgun (WGS) entry which is preliminary data.</text>
</comment>
<evidence type="ECO:0000313" key="2">
    <source>
        <dbReference type="Proteomes" id="UP001212841"/>
    </source>
</evidence>
<dbReference type="SUPFAM" id="SSF48403">
    <property type="entry name" value="Ankyrin repeat"/>
    <property type="match status" value="1"/>
</dbReference>
<name>A0AAD5S7R5_9FUNG</name>
<dbReference type="Proteomes" id="UP001212841">
    <property type="component" value="Unassembled WGS sequence"/>
</dbReference>
<keyword evidence="2" id="KW-1185">Reference proteome</keyword>
<gene>
    <name evidence="1" type="ORF">HK097_000727</name>
</gene>
<protein>
    <submittedName>
        <fullName evidence="1">Uncharacterized protein</fullName>
    </submittedName>
</protein>